<sequence length="166" mass="17153">MERLICSEIGCDGAEREMHDFLESRNRANACLGSSSSIMTMAARASSWKCQGQGLDATASRDSSAVVDLLGADVPCAGLKHGLVEAAPNVLWRVDQVLDSASDAVDPRSGGDSTGGGKFGGFGGERMEDSVVHGGDVGRYGVTRVLHEDNGVGRVDEIMVAVPGGG</sequence>
<proteinExistence type="predicted"/>
<organism evidence="2 3">
    <name type="scientific">Actinidia rufa</name>
    <dbReference type="NCBI Taxonomy" id="165716"/>
    <lineage>
        <taxon>Eukaryota</taxon>
        <taxon>Viridiplantae</taxon>
        <taxon>Streptophyta</taxon>
        <taxon>Embryophyta</taxon>
        <taxon>Tracheophyta</taxon>
        <taxon>Spermatophyta</taxon>
        <taxon>Magnoliopsida</taxon>
        <taxon>eudicotyledons</taxon>
        <taxon>Gunneridae</taxon>
        <taxon>Pentapetalae</taxon>
        <taxon>asterids</taxon>
        <taxon>Ericales</taxon>
        <taxon>Actinidiaceae</taxon>
        <taxon>Actinidia</taxon>
    </lineage>
</organism>
<evidence type="ECO:0000313" key="2">
    <source>
        <dbReference type="EMBL" id="GFS40564.1"/>
    </source>
</evidence>
<name>A0A7J0DR37_9ERIC</name>
<gene>
    <name evidence="2" type="ORF">Acr_00g0069340</name>
</gene>
<evidence type="ECO:0000313" key="3">
    <source>
        <dbReference type="Proteomes" id="UP000585474"/>
    </source>
</evidence>
<accession>A0A7J0DR37</accession>
<reference evidence="3" key="1">
    <citation type="submission" date="2019-07" db="EMBL/GenBank/DDBJ databases">
        <title>De Novo Assembly of kiwifruit Actinidia rufa.</title>
        <authorList>
            <person name="Sugita-Konishi S."/>
            <person name="Sato K."/>
            <person name="Mori E."/>
            <person name="Abe Y."/>
            <person name="Kisaki G."/>
            <person name="Hamano K."/>
            <person name="Suezawa K."/>
            <person name="Otani M."/>
            <person name="Fukuda T."/>
            <person name="Manabe T."/>
            <person name="Gomi K."/>
            <person name="Tabuchi M."/>
            <person name="Akimitsu K."/>
            <person name="Kataoka I."/>
        </authorList>
    </citation>
    <scope>NUCLEOTIDE SEQUENCE [LARGE SCALE GENOMIC DNA]</scope>
    <source>
        <strain evidence="3">cv. Fuchu</strain>
    </source>
</reference>
<comment type="caution">
    <text evidence="2">The sequence shown here is derived from an EMBL/GenBank/DDBJ whole genome shotgun (WGS) entry which is preliminary data.</text>
</comment>
<protein>
    <submittedName>
        <fullName evidence="2">Uncharacterized protein</fullName>
    </submittedName>
</protein>
<feature type="region of interest" description="Disordered" evidence="1">
    <location>
        <begin position="102"/>
        <end position="124"/>
    </location>
</feature>
<keyword evidence="3" id="KW-1185">Reference proteome</keyword>
<feature type="compositionally biased region" description="Gly residues" evidence="1">
    <location>
        <begin position="112"/>
        <end position="124"/>
    </location>
</feature>
<dbReference type="Proteomes" id="UP000585474">
    <property type="component" value="Unassembled WGS sequence"/>
</dbReference>
<dbReference type="EMBL" id="BJWL01000352">
    <property type="protein sequence ID" value="GFS40564.1"/>
    <property type="molecule type" value="Genomic_DNA"/>
</dbReference>
<dbReference type="AlphaFoldDB" id="A0A7J0DR37"/>
<evidence type="ECO:0000256" key="1">
    <source>
        <dbReference type="SAM" id="MobiDB-lite"/>
    </source>
</evidence>